<dbReference type="OrthoDB" id="5965192at2"/>
<evidence type="ECO:0000313" key="3">
    <source>
        <dbReference type="Proteomes" id="UP000305760"/>
    </source>
</evidence>
<protein>
    <submittedName>
        <fullName evidence="2">Uncharacterized protein</fullName>
    </submittedName>
</protein>
<feature type="chain" id="PRO_5022864171" evidence="1">
    <location>
        <begin position="30"/>
        <end position="425"/>
    </location>
</feature>
<organism evidence="2 3">
    <name type="scientific">Arenimonas terrae</name>
    <dbReference type="NCBI Taxonomy" id="2546226"/>
    <lineage>
        <taxon>Bacteria</taxon>
        <taxon>Pseudomonadati</taxon>
        <taxon>Pseudomonadota</taxon>
        <taxon>Gammaproteobacteria</taxon>
        <taxon>Lysobacterales</taxon>
        <taxon>Lysobacteraceae</taxon>
        <taxon>Arenimonas</taxon>
    </lineage>
</organism>
<dbReference type="RefSeq" id="WP_139445633.1">
    <property type="nucleotide sequence ID" value="NZ_SMDR01000001.1"/>
</dbReference>
<dbReference type="InterPro" id="IPR048161">
    <property type="entry name" value="PA2928-like"/>
</dbReference>
<dbReference type="AlphaFoldDB" id="A0A5C4RV59"/>
<dbReference type="Proteomes" id="UP000305760">
    <property type="component" value="Unassembled WGS sequence"/>
</dbReference>
<dbReference type="NCBIfam" id="NF041516">
    <property type="entry name" value="PA2928_fam"/>
    <property type="match status" value="1"/>
</dbReference>
<keyword evidence="1" id="KW-0732">Signal</keyword>
<dbReference type="PROSITE" id="PS51257">
    <property type="entry name" value="PROKAR_LIPOPROTEIN"/>
    <property type="match status" value="1"/>
</dbReference>
<gene>
    <name evidence="2" type="ORF">E1B00_03245</name>
</gene>
<proteinExistence type="predicted"/>
<evidence type="ECO:0000313" key="2">
    <source>
        <dbReference type="EMBL" id="TNJ34812.1"/>
    </source>
</evidence>
<feature type="signal peptide" evidence="1">
    <location>
        <begin position="1"/>
        <end position="29"/>
    </location>
</feature>
<sequence>MSSTVRRFRNALLACAALLGLAACSSSHLLPPETQGPPAMVDEGGKGRLWVLSKQEEERQVAVGSRRNSGWREDTFFHFDVKAFDPATARPLWSKRLWTIGDPKAAGRGPSRVIGSAVDGRLLGQEGERVWLLLGGEPVAVRVSDGSVVANSETIQQRNPELQGLMPADASHYSFDQGLVFMSADARRFVVRGEDAAATPYVPTPVPVVAPRLKPNGMPVIEPMRPLMPAPLRLIELGGQRLGLYSEKEAADAADDRFGDNLEFPYSILDEGAKTRRTFWRVQLQETERFEEKFSHIGSLTPLPDTPVFLNGRFLKLDLRDEPLRLENPAGVAVWHLTRIDSAGRLALTRLDEQLKTLWRAELPLSESGIANPVRTWVLDGHLVAVGNLESESEHMTSREQHLVSVDLATGAVQAWNFEREAAVP</sequence>
<evidence type="ECO:0000256" key="1">
    <source>
        <dbReference type="SAM" id="SignalP"/>
    </source>
</evidence>
<name>A0A5C4RV59_9GAMM</name>
<accession>A0A5C4RV59</accession>
<reference evidence="2 3" key="1">
    <citation type="submission" date="2019-03" db="EMBL/GenBank/DDBJ databases">
        <title>Arenimonas daejeonensis sp. nov., isolated from compost.</title>
        <authorList>
            <person name="Jeon C.O."/>
        </authorList>
    </citation>
    <scope>NUCLEOTIDE SEQUENCE [LARGE SCALE GENOMIC DNA]</scope>
    <source>
        <strain evidence="2 3">R29</strain>
    </source>
</reference>
<keyword evidence="3" id="KW-1185">Reference proteome</keyword>
<comment type="caution">
    <text evidence="2">The sequence shown here is derived from an EMBL/GenBank/DDBJ whole genome shotgun (WGS) entry which is preliminary data.</text>
</comment>
<dbReference type="EMBL" id="SMDR01000001">
    <property type="protein sequence ID" value="TNJ34812.1"/>
    <property type="molecule type" value="Genomic_DNA"/>
</dbReference>